<dbReference type="STRING" id="1940790.L21SP3_00210"/>
<dbReference type="Gene3D" id="3.40.50.880">
    <property type="match status" value="1"/>
</dbReference>
<keyword evidence="3" id="KW-0808">Transferase</keyword>
<evidence type="ECO:0000313" key="4">
    <source>
        <dbReference type="Proteomes" id="UP000188273"/>
    </source>
</evidence>
<dbReference type="PRINTS" id="PR00099">
    <property type="entry name" value="CPSGATASE"/>
</dbReference>
<dbReference type="Pfam" id="PF00117">
    <property type="entry name" value="GATase"/>
    <property type="match status" value="1"/>
</dbReference>
<name>A0A1Q2HME6_9BACT</name>
<dbReference type="OrthoDB" id="9804328at2"/>
<dbReference type="FunFam" id="3.40.50.880:FF:000003">
    <property type="entry name" value="Anthranilate synthase component II"/>
    <property type="match status" value="1"/>
</dbReference>
<accession>A0A1Q2HME6</accession>
<sequence length="206" mass="22781">MILLIDNYDSFTYNLEQYLRELEAETAVYRNDAVSCSEIEKMNPEAIVISPGPGRPSQAGISVEAVKNFSGKIPILGVCLGHQAIAEAFGGKIIRAGKIMHGKTSEITNDAKGIFSGFKKPFRAMRYHSLVVDRESLPEELEISAESEDGEIMGLRHKTHFTEGVQFHPESIMSPHGKRMLRNFINQAKLLTDKDGGTGRFAEALI</sequence>
<dbReference type="Proteomes" id="UP000188273">
    <property type="component" value="Chromosome"/>
</dbReference>
<dbReference type="NCBIfam" id="TIGR00566">
    <property type="entry name" value="trpG_papA"/>
    <property type="match status" value="1"/>
</dbReference>
<proteinExistence type="predicted"/>
<dbReference type="KEGG" id="pbu:L21SP3_00210"/>
<dbReference type="EMBL" id="CP019633">
    <property type="protein sequence ID" value="AQQ08434.1"/>
    <property type="molecule type" value="Genomic_DNA"/>
</dbReference>
<evidence type="ECO:0000259" key="2">
    <source>
        <dbReference type="Pfam" id="PF00117"/>
    </source>
</evidence>
<dbReference type="InterPro" id="IPR029062">
    <property type="entry name" value="Class_I_gatase-like"/>
</dbReference>
<organism evidence="3 4">
    <name type="scientific">Sedimentisphaera cyanobacteriorum</name>
    <dbReference type="NCBI Taxonomy" id="1940790"/>
    <lineage>
        <taxon>Bacteria</taxon>
        <taxon>Pseudomonadati</taxon>
        <taxon>Planctomycetota</taxon>
        <taxon>Phycisphaerae</taxon>
        <taxon>Sedimentisphaerales</taxon>
        <taxon>Sedimentisphaeraceae</taxon>
        <taxon>Sedimentisphaera</taxon>
    </lineage>
</organism>
<dbReference type="GO" id="GO:0005829">
    <property type="term" value="C:cytosol"/>
    <property type="evidence" value="ECO:0007669"/>
    <property type="project" value="TreeGrafter"/>
</dbReference>
<reference evidence="4" key="1">
    <citation type="submission" date="2017-02" db="EMBL/GenBank/DDBJ databases">
        <title>Comparative genomics and description of representatives of a novel lineage of planctomycetes thriving in anoxic sediments.</title>
        <authorList>
            <person name="Spring S."/>
            <person name="Bunk B."/>
            <person name="Sproer C."/>
            <person name="Klenk H.-P."/>
        </authorList>
    </citation>
    <scope>NUCLEOTIDE SEQUENCE [LARGE SCALE GENOMIC DNA]</scope>
    <source>
        <strain evidence="4">L21-RPul-D3</strain>
    </source>
</reference>
<dbReference type="PANTHER" id="PTHR43418">
    <property type="entry name" value="MULTIFUNCTIONAL TRYPTOPHAN BIOSYNTHESIS PROTEIN-RELATED"/>
    <property type="match status" value="1"/>
</dbReference>
<dbReference type="InterPro" id="IPR017926">
    <property type="entry name" value="GATASE"/>
</dbReference>
<dbReference type="PRINTS" id="PR00096">
    <property type="entry name" value="GATASE"/>
</dbReference>
<dbReference type="InterPro" id="IPR050472">
    <property type="entry name" value="Anth_synth/Amidotransfase"/>
</dbReference>
<dbReference type="SUPFAM" id="SSF52317">
    <property type="entry name" value="Class I glutamine amidotransferase-like"/>
    <property type="match status" value="1"/>
</dbReference>
<evidence type="ECO:0000313" key="3">
    <source>
        <dbReference type="EMBL" id="AQQ08434.1"/>
    </source>
</evidence>
<dbReference type="GO" id="GO:0000162">
    <property type="term" value="P:L-tryptophan biosynthetic process"/>
    <property type="evidence" value="ECO:0007669"/>
    <property type="project" value="TreeGrafter"/>
</dbReference>
<dbReference type="RefSeq" id="WP_077538717.1">
    <property type="nucleotide sequence ID" value="NZ_CP019633.1"/>
</dbReference>
<dbReference type="CDD" id="cd01743">
    <property type="entry name" value="GATase1_Anthranilate_Synthase"/>
    <property type="match status" value="1"/>
</dbReference>
<dbReference type="PRINTS" id="PR00097">
    <property type="entry name" value="ANTSNTHASEII"/>
</dbReference>
<keyword evidence="4" id="KW-1185">Reference proteome</keyword>
<dbReference type="GO" id="GO:0046820">
    <property type="term" value="F:4-amino-4-deoxychorismate synthase activity"/>
    <property type="evidence" value="ECO:0007669"/>
    <property type="project" value="UniProtKB-EC"/>
</dbReference>
<dbReference type="GO" id="GO:0004049">
    <property type="term" value="F:anthranilate synthase activity"/>
    <property type="evidence" value="ECO:0007669"/>
    <property type="project" value="TreeGrafter"/>
</dbReference>
<protein>
    <submittedName>
        <fullName evidence="3">Para-aminobenzoate synthase glutamine amidotransferase component II</fullName>
        <ecNumber evidence="3">2.6.1.85</ecNumber>
    </submittedName>
</protein>
<keyword evidence="3" id="KW-0032">Aminotransferase</keyword>
<evidence type="ECO:0000256" key="1">
    <source>
        <dbReference type="ARBA" id="ARBA00022962"/>
    </source>
</evidence>
<feature type="domain" description="Glutamine amidotransferase" evidence="2">
    <location>
        <begin position="3"/>
        <end position="186"/>
    </location>
</feature>
<dbReference type="PANTHER" id="PTHR43418:SF4">
    <property type="entry name" value="MULTIFUNCTIONAL TRYPTOPHAN BIOSYNTHESIS PROTEIN"/>
    <property type="match status" value="1"/>
</dbReference>
<dbReference type="InterPro" id="IPR006221">
    <property type="entry name" value="TrpG/PapA_dom"/>
</dbReference>
<dbReference type="AlphaFoldDB" id="A0A1Q2HME6"/>
<gene>
    <name evidence="3" type="primary">pabA</name>
    <name evidence="3" type="ORF">L21SP3_00210</name>
</gene>
<dbReference type="EC" id="2.6.1.85" evidence="3"/>
<dbReference type="PROSITE" id="PS51273">
    <property type="entry name" value="GATASE_TYPE_1"/>
    <property type="match status" value="1"/>
</dbReference>
<keyword evidence="1 3" id="KW-0315">Glutamine amidotransferase</keyword>